<dbReference type="Gene3D" id="3.40.50.12780">
    <property type="entry name" value="N-terminal domain of ligase-like"/>
    <property type="match status" value="2"/>
</dbReference>
<dbReference type="EMBL" id="ML732305">
    <property type="protein sequence ID" value="KAB8070360.1"/>
    <property type="molecule type" value="Genomic_DNA"/>
</dbReference>
<name>A0A5N5WT65_9EURO</name>
<dbReference type="GO" id="GO:0031177">
    <property type="term" value="F:phosphopantetheine binding"/>
    <property type="evidence" value="ECO:0007669"/>
    <property type="project" value="InterPro"/>
</dbReference>
<dbReference type="InterPro" id="IPR036736">
    <property type="entry name" value="ACP-like_sf"/>
</dbReference>
<dbReference type="GO" id="GO:0044550">
    <property type="term" value="P:secondary metabolite biosynthetic process"/>
    <property type="evidence" value="ECO:0007669"/>
    <property type="project" value="TreeGrafter"/>
</dbReference>
<dbReference type="SUPFAM" id="SSF52777">
    <property type="entry name" value="CoA-dependent acyltransferases"/>
    <property type="match status" value="4"/>
</dbReference>
<protein>
    <recommendedName>
        <fullName evidence="6">Carrier domain-containing protein</fullName>
    </recommendedName>
</protein>
<dbReference type="PANTHER" id="PTHR45527">
    <property type="entry name" value="NONRIBOSOMAL PEPTIDE SYNTHETASE"/>
    <property type="match status" value="1"/>
</dbReference>
<dbReference type="Pfam" id="PF00668">
    <property type="entry name" value="Condensation"/>
    <property type="match status" value="2"/>
</dbReference>
<dbReference type="Gene3D" id="3.30.559.10">
    <property type="entry name" value="Chloramphenicol acetyltransferase-like domain"/>
    <property type="match status" value="2"/>
</dbReference>
<dbReference type="Gene3D" id="1.10.1200.10">
    <property type="entry name" value="ACP-like"/>
    <property type="match status" value="3"/>
</dbReference>
<evidence type="ECO:0000256" key="4">
    <source>
        <dbReference type="ARBA" id="ARBA00029454"/>
    </source>
</evidence>
<evidence type="ECO:0000256" key="2">
    <source>
        <dbReference type="ARBA" id="ARBA00022553"/>
    </source>
</evidence>
<dbReference type="PANTHER" id="PTHR45527:SF11">
    <property type="entry name" value="NONRIBOSOMAL PEPTIDE SYNTHETASE 5"/>
    <property type="match status" value="1"/>
</dbReference>
<dbReference type="SMART" id="SM00823">
    <property type="entry name" value="PKS_PP"/>
    <property type="match status" value="2"/>
</dbReference>
<evidence type="ECO:0000256" key="3">
    <source>
        <dbReference type="ARBA" id="ARBA00022598"/>
    </source>
</evidence>
<dbReference type="Proteomes" id="UP000326565">
    <property type="component" value="Unassembled WGS sequence"/>
</dbReference>
<dbReference type="PROSITE" id="PS00455">
    <property type="entry name" value="AMP_BINDING"/>
    <property type="match status" value="1"/>
</dbReference>
<dbReference type="GO" id="GO:0016874">
    <property type="term" value="F:ligase activity"/>
    <property type="evidence" value="ECO:0007669"/>
    <property type="project" value="UniProtKB-KW"/>
</dbReference>
<dbReference type="GO" id="GO:0005829">
    <property type="term" value="C:cytosol"/>
    <property type="evidence" value="ECO:0007669"/>
    <property type="project" value="TreeGrafter"/>
</dbReference>
<dbReference type="InterPro" id="IPR023213">
    <property type="entry name" value="CAT-like_dom_sf"/>
</dbReference>
<dbReference type="InterPro" id="IPR020845">
    <property type="entry name" value="AMP-binding_CS"/>
</dbReference>
<keyword evidence="3" id="KW-0436">Ligase</keyword>
<dbReference type="Gene3D" id="3.30.300.30">
    <property type="match status" value="2"/>
</dbReference>
<dbReference type="InterPro" id="IPR001242">
    <property type="entry name" value="Condensation_dom"/>
</dbReference>
<evidence type="ECO:0000256" key="1">
    <source>
        <dbReference type="ARBA" id="ARBA00022450"/>
    </source>
</evidence>
<sequence>MSPSQIVATNGCNTSTPRNPLLETTPNVNSSTPGFDDPKTLCDLLNQQFTANRDRPAVEFERAILSYGLLDSSSAHLASLLRSRGLKAGDYVPVLATRCLEVAVAFIAVLRLGACYVPIDADSWSQSRILDTIAVLGVDTVVCVVDMDLNGHVTISIDEIQHCYALAFANPVNREAEAEKLTITPDALAYTIFTSGSTGTPKGVMIPHRALVNYVLQTPFNLDTRESDRVFIPFSPAFDAFTGALFSTLCNGATAVIGTTDHFAEVAKTCAILTVTPSMLWALDPSEEYSTIRAIFLGGEKPPERLVQQWISPSRVLYNCYGPTETTCASLIGKLIPGEPVTLGDAMANSRVLLVNESMREADEGEIYISGPGLAAGYFNNDELTREKFILWGPTQERFYRTGDIAKRTSQGLEFLGRNDSLAKHRGFLINIEADVKPALLSCSGVEDALALLQRGNLIGFVTPGSLSGHDIREQLVNKVDAFIVPERIYALDRLPITVNGKVDQVALSTLVDAETTRVNGQGPSSPASYTPLDVLIRTISEALGIQLSEENMSSSFWDLGGNSLTAIRVINDLRRHSFRIPSVKALYQEPLEKLLQSYAPFTDTVKQLKNPQSRPPSDLNNGSASSFPITTMQQKMLRATINNPTLNHILISIRIQHENHPLNLNKLHEAFSCVFQRHTIFRTVFNLQDQSQSIQGNVTLDYRQDVCRAERLQETLSQRESMLFSQLHTGHHYNEASFRAVNALRVIAVPHQATHILWMIHHSLLDGWSTQVILDELKAFMNGEQLPPCAPSFAPAARKQQDLALQADDAQIDFWRRSMDSYLPPKSLQLPTHRSDDGLLDLWPEEFLSMESGRSRLQTAASRANVSTASFLYGAWAMLLSRYLSTSRVVFGAVLSGRDIDYDSADKIVGPFINTCPFPIEIDRTANTISFLRVVQKTLFNIQDFQWSASKFLTEHLSASWQSELFTSLVAVQVGLHDQNANGNPGYLQWTWTQKAKSEFPLTLVVEDDDDHSLKVRIVFDNQRLAKGHVKRLIRHYLNILDKSLDDTEGTVGEILDQMMDPEEFHRLTKPHDGFYNTFEGAAYLTTAFSNAAREWPSSRALQCDQRYLTYSELHDVSNRAAAGLREFLGEGYSVVAVMSDGSIEWIVCILTVLKSGAAYCPIDVKLPVERMKTMLSESRSSVILCPNTKSQQICGENFSQPVLLLEDMDWESNEAMSPVLPTESSGNHTACIIFTSGSTGVPKAIPLPHVGILSYISFPAARLEAAPGRSIAQTLSVGFDTCVAEIFGSLCYGATLLLRHDDLFSHLKDANAIMATPSILGALDPSDFHNVELIVVGGEAIPPAILDTWAQGRRMFNSYGPSECTIGATFCQLFPGQPVTLGSPIPRMNIYILDGELRPVPVGVPGEICLAGIQVTAGYLNRPEETDIRFVKNPFSKEGRMYRTGDRGFWTESDGIEYIGRVDNQVKVRGFRVDLSEVESAILKLSPKLKSVCVVVSSGNLIGFVEPAEINTSTMIDQLCQQLPRHAVPAAIYALDRLPRTLNQKVDRRKLENSVLQRNIKKHVEPETSTEKVVAHVWKSLLAKACGEISALDDFMDLGGHSLLQIKAAREFSRRFGHPIPLSLVMSNSSLRQLARALKEYVAIAQGRPSRTVPFLLASRLPRLSTFLPLSYLEEDMFLQYLTTEHKAALNIACILNYPVNVSADRLRVAVDAAIQSYEVFRSRYTLVDGVPQRTLANHIIPTDIITTQLSETQHHLIEYSTTAPFNLEKDQPLRSLVIPNSTGSGGRLILVCSHIVADKATVSRLINKIDEVYREEIQAFPSGSPVNGEGEREMHGGYIDWAHWSRMKEVRSEAVAFWRSYLQEIPPNPFGSCDRISSIGPGNGRAVSLSTSIMTGLSILALGTCTSRQQIALGALALTVFVLTETSDVVLGIPLMDRNEPGMEDLVGLFLDRLPVRIRINETNLSSTESFLSAIRQSTESSIANSIPYKDIQRSLRTQGEALHGPIFNMMVTYHSLAESLESQNFLGAPIDLSTVKVKGTSKFPLMIELTELQDNTICVEMEYNTDIFTDELAHRLQSVFCEILSGLPDQEPCEMLARIKSKLFDCHSMWNREASILHTGPDAEEKGGQADLIRSAFADILALQPEQIGEDNSFFQLGGSSVDLLRVQHYCSRQGYHVSLRDLMLMECPGEIARAMKALN</sequence>
<dbReference type="Gene3D" id="3.30.559.30">
    <property type="entry name" value="Nonribosomal peptide synthetase, condensation domain"/>
    <property type="match status" value="2"/>
</dbReference>
<dbReference type="OrthoDB" id="4487733at2759"/>
<feature type="domain" description="Carrier" evidence="6">
    <location>
        <begin position="1567"/>
        <end position="1644"/>
    </location>
</feature>
<proteinExistence type="inferred from homology"/>
<dbReference type="InterPro" id="IPR020806">
    <property type="entry name" value="PKS_PP-bd"/>
</dbReference>
<dbReference type="InterPro" id="IPR010071">
    <property type="entry name" value="AA_adenyl_dom"/>
</dbReference>
<dbReference type="SUPFAM" id="SSF47336">
    <property type="entry name" value="ACP-like"/>
    <property type="match status" value="3"/>
</dbReference>
<organism evidence="7 8">
    <name type="scientific">Aspergillus leporis</name>
    <dbReference type="NCBI Taxonomy" id="41062"/>
    <lineage>
        <taxon>Eukaryota</taxon>
        <taxon>Fungi</taxon>
        <taxon>Dikarya</taxon>
        <taxon>Ascomycota</taxon>
        <taxon>Pezizomycotina</taxon>
        <taxon>Eurotiomycetes</taxon>
        <taxon>Eurotiomycetidae</taxon>
        <taxon>Eurotiales</taxon>
        <taxon>Aspergillaceae</taxon>
        <taxon>Aspergillus</taxon>
        <taxon>Aspergillus subgen. Circumdati</taxon>
    </lineage>
</organism>
<dbReference type="InterPro" id="IPR000873">
    <property type="entry name" value="AMP-dep_synth/lig_dom"/>
</dbReference>
<dbReference type="PROSITE" id="PS00012">
    <property type="entry name" value="PHOSPHOPANTETHEINE"/>
    <property type="match status" value="2"/>
</dbReference>
<feature type="compositionally biased region" description="Polar residues" evidence="5">
    <location>
        <begin position="1"/>
        <end position="33"/>
    </location>
</feature>
<dbReference type="InterPro" id="IPR042099">
    <property type="entry name" value="ANL_N_sf"/>
</dbReference>
<evidence type="ECO:0000313" key="7">
    <source>
        <dbReference type="EMBL" id="KAB8070360.1"/>
    </source>
</evidence>
<comment type="similarity">
    <text evidence="4">Belongs to the NRP synthetase family.</text>
</comment>
<evidence type="ECO:0000256" key="5">
    <source>
        <dbReference type="SAM" id="MobiDB-lite"/>
    </source>
</evidence>
<dbReference type="SUPFAM" id="SSF56801">
    <property type="entry name" value="Acetyl-CoA synthetase-like"/>
    <property type="match status" value="2"/>
</dbReference>
<accession>A0A5N5WT65</accession>
<dbReference type="PROSITE" id="PS50075">
    <property type="entry name" value="CARRIER"/>
    <property type="match status" value="2"/>
</dbReference>
<dbReference type="InterPro" id="IPR045851">
    <property type="entry name" value="AMP-bd_C_sf"/>
</dbReference>
<reference evidence="7 8" key="1">
    <citation type="submission" date="2019-04" db="EMBL/GenBank/DDBJ databases">
        <title>Friends and foes A comparative genomics study of 23 Aspergillus species from section Flavi.</title>
        <authorList>
            <consortium name="DOE Joint Genome Institute"/>
            <person name="Kjaerbolling I."/>
            <person name="Vesth T."/>
            <person name="Frisvad J.C."/>
            <person name="Nybo J.L."/>
            <person name="Theobald S."/>
            <person name="Kildgaard S."/>
            <person name="Isbrandt T."/>
            <person name="Kuo A."/>
            <person name="Sato A."/>
            <person name="Lyhne E.K."/>
            <person name="Kogle M.E."/>
            <person name="Wiebenga A."/>
            <person name="Kun R.S."/>
            <person name="Lubbers R.J."/>
            <person name="Makela M.R."/>
            <person name="Barry K."/>
            <person name="Chovatia M."/>
            <person name="Clum A."/>
            <person name="Daum C."/>
            <person name="Haridas S."/>
            <person name="He G."/>
            <person name="LaButti K."/>
            <person name="Lipzen A."/>
            <person name="Mondo S."/>
            <person name="Riley R."/>
            <person name="Salamov A."/>
            <person name="Simmons B.A."/>
            <person name="Magnuson J.K."/>
            <person name="Henrissat B."/>
            <person name="Mortensen U.H."/>
            <person name="Larsen T.O."/>
            <person name="Devries R.P."/>
            <person name="Grigoriev I.V."/>
            <person name="Machida M."/>
            <person name="Baker S.E."/>
            <person name="Andersen M.R."/>
        </authorList>
    </citation>
    <scope>NUCLEOTIDE SEQUENCE [LARGE SCALE GENOMIC DNA]</scope>
    <source>
        <strain evidence="7 8">CBS 151.66</strain>
    </source>
</reference>
<dbReference type="InterPro" id="IPR006162">
    <property type="entry name" value="Ppantetheine_attach_site"/>
</dbReference>
<keyword evidence="2" id="KW-0597">Phosphoprotein</keyword>
<evidence type="ECO:0000259" key="6">
    <source>
        <dbReference type="PROSITE" id="PS50075"/>
    </source>
</evidence>
<keyword evidence="8" id="KW-1185">Reference proteome</keyword>
<evidence type="ECO:0000313" key="8">
    <source>
        <dbReference type="Proteomes" id="UP000326565"/>
    </source>
</evidence>
<gene>
    <name evidence="7" type="ORF">BDV29DRAFT_160552</name>
</gene>
<dbReference type="Pfam" id="PF00550">
    <property type="entry name" value="PP-binding"/>
    <property type="match status" value="3"/>
</dbReference>
<dbReference type="NCBIfam" id="TIGR01733">
    <property type="entry name" value="AA-adenyl-dom"/>
    <property type="match status" value="1"/>
</dbReference>
<feature type="region of interest" description="Disordered" evidence="5">
    <location>
        <begin position="1"/>
        <end position="34"/>
    </location>
</feature>
<keyword evidence="1" id="KW-0596">Phosphopantetheine</keyword>
<dbReference type="Pfam" id="PF00501">
    <property type="entry name" value="AMP-binding"/>
    <property type="match status" value="2"/>
</dbReference>
<dbReference type="GO" id="GO:0043041">
    <property type="term" value="P:amino acid activation for nonribosomal peptide biosynthetic process"/>
    <property type="evidence" value="ECO:0007669"/>
    <property type="project" value="TreeGrafter"/>
</dbReference>
<dbReference type="InterPro" id="IPR009081">
    <property type="entry name" value="PP-bd_ACP"/>
</dbReference>
<feature type="domain" description="Carrier" evidence="6">
    <location>
        <begin position="2128"/>
        <end position="2204"/>
    </location>
</feature>